<dbReference type="STRING" id="1035707.SAMN05216552_100655"/>
<gene>
    <name evidence="4" type="ORF">SAMN05216552_100655</name>
</gene>
<dbReference type="CDD" id="cd01831">
    <property type="entry name" value="Endoglucanase_E_like"/>
    <property type="match status" value="1"/>
</dbReference>
<dbReference type="InterPro" id="IPR013830">
    <property type="entry name" value="SGNH_hydro"/>
</dbReference>
<keyword evidence="4" id="KW-0378">Hydrolase</keyword>
<dbReference type="SUPFAM" id="SSF52266">
    <property type="entry name" value="SGNH hydrolase"/>
    <property type="match status" value="1"/>
</dbReference>
<dbReference type="OrthoDB" id="9801375at2"/>
<dbReference type="Gene3D" id="3.40.50.1110">
    <property type="entry name" value="SGNH hydrolase"/>
    <property type="match status" value="1"/>
</dbReference>
<evidence type="ECO:0000313" key="4">
    <source>
        <dbReference type="EMBL" id="SFU62012.1"/>
    </source>
</evidence>
<dbReference type="AlphaFoldDB" id="A0A1I7HMU2"/>
<evidence type="ECO:0000259" key="3">
    <source>
        <dbReference type="Pfam" id="PF17996"/>
    </source>
</evidence>
<dbReference type="Proteomes" id="UP000199391">
    <property type="component" value="Unassembled WGS sequence"/>
</dbReference>
<dbReference type="InterPro" id="IPR037461">
    <property type="entry name" value="CtCE2-like_dom"/>
</dbReference>
<keyword evidence="1" id="KW-0732">Signal</keyword>
<dbReference type="InterPro" id="IPR040794">
    <property type="entry name" value="CE2_N"/>
</dbReference>
<accession>A0A1I7HMU2</accession>
<dbReference type="PANTHER" id="PTHR37834:SF2">
    <property type="entry name" value="ESTERASE, SGNH HYDROLASE-TYPE"/>
    <property type="match status" value="1"/>
</dbReference>
<sequence>MRGIIAALLGALAAGAAFAGKPSVSAVAAPPTGFASLPASIGGRVSSEGAAGGYKYQWPGAYFETAFEGRSLYFRVGPGDVNLRVTVDAQEPATLSKPAPGWYVIEGLDAGAHTVRVAVANESQAGPNLFGGFALAPDARPLPAPRRARQIEFIGDSHTVGYGNTSAERECNDEKIWSTTDNTQGLGALTAARYNADYRVHAISGRGIVRNFNGFAGDPLPVAYPFILFDKATRDTAASWRPQLIVISLGTNDFSTPLNPGEKWKTRAELHADYEASYVQFVHALRARNPQAHFLLWSTDGANGEIQAEVKAVVARLKAAGEDRVGFIAVNGLTFSGCNWHPSVADDRTISDALIQAIEANPAVWKKTD</sequence>
<protein>
    <submittedName>
        <fullName evidence="4">GDSL-like Lipase/Acylhydrolase family protein</fullName>
    </submittedName>
</protein>
<dbReference type="Pfam" id="PF13472">
    <property type="entry name" value="Lipase_GDSL_2"/>
    <property type="match status" value="1"/>
</dbReference>
<organism evidence="4 5">
    <name type="scientific">Pseudoduganella namucuonensis</name>
    <dbReference type="NCBI Taxonomy" id="1035707"/>
    <lineage>
        <taxon>Bacteria</taxon>
        <taxon>Pseudomonadati</taxon>
        <taxon>Pseudomonadota</taxon>
        <taxon>Betaproteobacteria</taxon>
        <taxon>Burkholderiales</taxon>
        <taxon>Oxalobacteraceae</taxon>
        <taxon>Telluria group</taxon>
        <taxon>Pseudoduganella</taxon>
    </lineage>
</organism>
<keyword evidence="5" id="KW-1185">Reference proteome</keyword>
<dbReference type="RefSeq" id="WP_093555068.1">
    <property type="nucleotide sequence ID" value="NZ_FPBO01000006.1"/>
</dbReference>
<evidence type="ECO:0000313" key="5">
    <source>
        <dbReference type="Proteomes" id="UP000199391"/>
    </source>
</evidence>
<dbReference type="EMBL" id="FPBO01000006">
    <property type="protein sequence ID" value="SFU62012.1"/>
    <property type="molecule type" value="Genomic_DNA"/>
</dbReference>
<feature type="domain" description="SGNH hydrolase-type esterase" evidence="2">
    <location>
        <begin position="153"/>
        <end position="339"/>
    </location>
</feature>
<dbReference type="Gene3D" id="2.60.120.260">
    <property type="entry name" value="Galactose-binding domain-like"/>
    <property type="match status" value="1"/>
</dbReference>
<feature type="signal peptide" evidence="1">
    <location>
        <begin position="1"/>
        <end position="19"/>
    </location>
</feature>
<proteinExistence type="predicted"/>
<dbReference type="InterPro" id="IPR052762">
    <property type="entry name" value="PCW_deacetylase/CE"/>
</dbReference>
<feature type="domain" description="Carbohydrate esterase 2 N-terminal" evidence="3">
    <location>
        <begin position="42"/>
        <end position="145"/>
    </location>
</feature>
<name>A0A1I7HMU2_9BURK</name>
<dbReference type="GO" id="GO:0052689">
    <property type="term" value="F:carboxylic ester hydrolase activity"/>
    <property type="evidence" value="ECO:0007669"/>
    <property type="project" value="InterPro"/>
</dbReference>
<feature type="chain" id="PRO_5011550679" evidence="1">
    <location>
        <begin position="20"/>
        <end position="369"/>
    </location>
</feature>
<dbReference type="PANTHER" id="PTHR37834">
    <property type="entry name" value="GDSL-LIKE LIPASE/ACYLHYDROLASE DOMAIN PROTEIN (AFU_ORTHOLOGUE AFUA_2G00620)"/>
    <property type="match status" value="1"/>
</dbReference>
<evidence type="ECO:0000259" key="2">
    <source>
        <dbReference type="Pfam" id="PF13472"/>
    </source>
</evidence>
<dbReference type="InterPro" id="IPR036514">
    <property type="entry name" value="SGNH_hydro_sf"/>
</dbReference>
<dbReference type="Pfam" id="PF17996">
    <property type="entry name" value="CE2_N"/>
    <property type="match status" value="1"/>
</dbReference>
<reference evidence="5" key="1">
    <citation type="submission" date="2016-10" db="EMBL/GenBank/DDBJ databases">
        <authorList>
            <person name="Varghese N."/>
            <person name="Submissions S."/>
        </authorList>
    </citation>
    <scope>NUCLEOTIDE SEQUENCE [LARGE SCALE GENOMIC DNA]</scope>
    <source>
        <strain evidence="5">CGMCC 1.11014</strain>
    </source>
</reference>
<evidence type="ECO:0000256" key="1">
    <source>
        <dbReference type="SAM" id="SignalP"/>
    </source>
</evidence>